<accession>A0AAW2YBJ2</accession>
<dbReference type="AlphaFoldDB" id="A0AAW2YBJ2"/>
<organism evidence="1">
    <name type="scientific">Sesamum latifolium</name>
    <dbReference type="NCBI Taxonomy" id="2727402"/>
    <lineage>
        <taxon>Eukaryota</taxon>
        <taxon>Viridiplantae</taxon>
        <taxon>Streptophyta</taxon>
        <taxon>Embryophyta</taxon>
        <taxon>Tracheophyta</taxon>
        <taxon>Spermatophyta</taxon>
        <taxon>Magnoliopsida</taxon>
        <taxon>eudicotyledons</taxon>
        <taxon>Gunneridae</taxon>
        <taxon>Pentapetalae</taxon>
        <taxon>asterids</taxon>
        <taxon>lamiids</taxon>
        <taxon>Lamiales</taxon>
        <taxon>Pedaliaceae</taxon>
        <taxon>Sesamum</taxon>
    </lineage>
</organism>
<comment type="caution">
    <text evidence="1">The sequence shown here is derived from an EMBL/GenBank/DDBJ whole genome shotgun (WGS) entry which is preliminary data.</text>
</comment>
<evidence type="ECO:0008006" key="2">
    <source>
        <dbReference type="Google" id="ProtNLM"/>
    </source>
</evidence>
<reference evidence="1" key="2">
    <citation type="journal article" date="2024" name="Plant">
        <title>Genomic evolution and insights into agronomic trait innovations of Sesamum species.</title>
        <authorList>
            <person name="Miao H."/>
            <person name="Wang L."/>
            <person name="Qu L."/>
            <person name="Liu H."/>
            <person name="Sun Y."/>
            <person name="Le M."/>
            <person name="Wang Q."/>
            <person name="Wei S."/>
            <person name="Zheng Y."/>
            <person name="Lin W."/>
            <person name="Duan Y."/>
            <person name="Cao H."/>
            <person name="Xiong S."/>
            <person name="Wang X."/>
            <person name="Wei L."/>
            <person name="Li C."/>
            <person name="Ma Q."/>
            <person name="Ju M."/>
            <person name="Zhao R."/>
            <person name="Li G."/>
            <person name="Mu C."/>
            <person name="Tian Q."/>
            <person name="Mei H."/>
            <person name="Zhang T."/>
            <person name="Gao T."/>
            <person name="Zhang H."/>
        </authorList>
    </citation>
    <scope>NUCLEOTIDE SEQUENCE</scope>
    <source>
        <strain evidence="1">KEN1</strain>
    </source>
</reference>
<protein>
    <recommendedName>
        <fullName evidence="2">Reverse transcriptase zinc-binding domain-containing protein</fullName>
    </recommendedName>
</protein>
<sequence>MKELEARCVTLEQGVLCRETRAELQQVRQQLEELHARETLKWQQRSKNHWLRDGDDNIRFFHAQALARRRQNSISGLRDDIGNWRDKEEDIQHLLSQYFRLEMNQALAQPFTADEVEKATFAFELNHHLKLSNRAKDSNVAIKLDMSKADCGGGGGPSSTTVSHLLFADDTLVFCEAKVGQLEEIRRILDGYARASGQLVMRSTWGYCGWWAVARGDVSWALRAGMERVHGWNGKLLSQAGKEVLIKAVIQSLPTYVMSYFSIAGGWRLLCRPEALLSRVLKARYFTQGSFWSAPVGSRPSLTWRSILSARNLLQEGCRWEEENGGTWVWQLGKGGRFIVRTAYRQAMHIKERNVASSSGGGGYECAVVTIMVNAHPPRVRLFMWRVCKGAVPMLVNLAKRREGIETVCAVWGGRRDHQAYIVRMFVCKASVGIVQYPLANGIAMESGSSRMVFTFISVGSNG</sequence>
<reference evidence="1" key="1">
    <citation type="submission" date="2020-06" db="EMBL/GenBank/DDBJ databases">
        <authorList>
            <person name="Li T."/>
            <person name="Hu X."/>
            <person name="Zhang T."/>
            <person name="Song X."/>
            <person name="Zhang H."/>
            <person name="Dai N."/>
            <person name="Sheng W."/>
            <person name="Hou X."/>
            <person name="Wei L."/>
        </authorList>
    </citation>
    <scope>NUCLEOTIDE SEQUENCE</scope>
    <source>
        <strain evidence="1">KEN1</strain>
        <tissue evidence="1">Leaf</tissue>
    </source>
</reference>
<gene>
    <name evidence="1" type="ORF">Slati_0196400</name>
</gene>
<evidence type="ECO:0000313" key="1">
    <source>
        <dbReference type="EMBL" id="KAL0463088.1"/>
    </source>
</evidence>
<proteinExistence type="predicted"/>
<dbReference type="EMBL" id="JACGWN010000001">
    <property type="protein sequence ID" value="KAL0463088.1"/>
    <property type="molecule type" value="Genomic_DNA"/>
</dbReference>
<name>A0AAW2YBJ2_9LAMI</name>